<name>A0AAD5QD79_PYTIN</name>
<accession>A0AAD5QD79</accession>
<dbReference type="AlphaFoldDB" id="A0AAD5QD79"/>
<reference evidence="3" key="1">
    <citation type="submission" date="2021-12" db="EMBL/GenBank/DDBJ databases">
        <title>Prjna785345.</title>
        <authorList>
            <person name="Rujirawat T."/>
            <person name="Krajaejun T."/>
        </authorList>
    </citation>
    <scope>NUCLEOTIDE SEQUENCE</scope>
    <source>
        <strain evidence="3">Pi057C3</strain>
    </source>
</reference>
<dbReference type="Pfam" id="PF02698">
    <property type="entry name" value="DUF218"/>
    <property type="match status" value="1"/>
</dbReference>
<feature type="compositionally biased region" description="Pro residues" evidence="1">
    <location>
        <begin position="44"/>
        <end position="54"/>
    </location>
</feature>
<dbReference type="PANTHER" id="PTHR30336:SF20">
    <property type="entry name" value="DUF218 DOMAIN-CONTAINING PROTEIN"/>
    <property type="match status" value="1"/>
</dbReference>
<proteinExistence type="predicted"/>
<feature type="region of interest" description="Disordered" evidence="1">
    <location>
        <begin position="1"/>
        <end position="59"/>
    </location>
</feature>
<sequence>MSHPSATRMTPTLLPQDSMRGLRKPRRVSATVPGLLSTGMPRSTPAPPPAPAPAPTAKRPSAKLLAAAGLDLFRQGLAFDGVLPPRQEPRHPAVSPNLLSIPEDGAVQSGSSDSQLIVIIGGPLNGRGEPGVWVSNRIAKAIQVYWQVIQAFSEAGEDEENADSDHAARMAASLCYVAPTGGESGEEGIVETEAMRNALVGMGVSPHRILMDCSATSIVQNAMQLVHVIRHLRIQTLHVVTSEFHLPRVQRCYEQLFAGAAPDLPIRLVFHSAPDGLSPAERVARQKAEQQLQLTTQAELDAALGQLQAHHRRLSTQRRNHHSPSKPRFESAV</sequence>
<dbReference type="InterPro" id="IPR051599">
    <property type="entry name" value="Cell_Envelope_Assoc"/>
</dbReference>
<evidence type="ECO:0000313" key="3">
    <source>
        <dbReference type="EMBL" id="KAJ0410213.1"/>
    </source>
</evidence>
<feature type="compositionally biased region" description="Basic residues" evidence="1">
    <location>
        <begin position="310"/>
        <end position="325"/>
    </location>
</feature>
<evidence type="ECO:0000313" key="4">
    <source>
        <dbReference type="Proteomes" id="UP001209570"/>
    </source>
</evidence>
<protein>
    <recommendedName>
        <fullName evidence="2">DUF218 domain-containing protein</fullName>
    </recommendedName>
</protein>
<dbReference type="EMBL" id="JAKCXM010000001">
    <property type="protein sequence ID" value="KAJ0410213.1"/>
    <property type="molecule type" value="Genomic_DNA"/>
</dbReference>
<dbReference type="PANTHER" id="PTHR30336">
    <property type="entry name" value="INNER MEMBRANE PROTEIN, PROBABLE PERMEASE"/>
    <property type="match status" value="1"/>
</dbReference>
<feature type="compositionally biased region" description="Polar residues" evidence="1">
    <location>
        <begin position="1"/>
        <end position="15"/>
    </location>
</feature>
<gene>
    <name evidence="3" type="ORF">P43SY_002545</name>
</gene>
<organism evidence="3 4">
    <name type="scientific">Pythium insidiosum</name>
    <name type="common">Pythiosis disease agent</name>
    <dbReference type="NCBI Taxonomy" id="114742"/>
    <lineage>
        <taxon>Eukaryota</taxon>
        <taxon>Sar</taxon>
        <taxon>Stramenopiles</taxon>
        <taxon>Oomycota</taxon>
        <taxon>Peronosporomycetes</taxon>
        <taxon>Pythiales</taxon>
        <taxon>Pythiaceae</taxon>
        <taxon>Pythium</taxon>
    </lineage>
</organism>
<dbReference type="GO" id="GO:0005886">
    <property type="term" value="C:plasma membrane"/>
    <property type="evidence" value="ECO:0007669"/>
    <property type="project" value="TreeGrafter"/>
</dbReference>
<feature type="domain" description="DUF218" evidence="2">
    <location>
        <begin position="117"/>
        <end position="259"/>
    </location>
</feature>
<feature type="region of interest" description="Disordered" evidence="1">
    <location>
        <begin position="310"/>
        <end position="333"/>
    </location>
</feature>
<dbReference type="Gene3D" id="3.40.50.620">
    <property type="entry name" value="HUPs"/>
    <property type="match status" value="1"/>
</dbReference>
<comment type="caution">
    <text evidence="3">The sequence shown here is derived from an EMBL/GenBank/DDBJ whole genome shotgun (WGS) entry which is preliminary data.</text>
</comment>
<keyword evidence="4" id="KW-1185">Reference proteome</keyword>
<evidence type="ECO:0000259" key="2">
    <source>
        <dbReference type="Pfam" id="PF02698"/>
    </source>
</evidence>
<dbReference type="InterPro" id="IPR003848">
    <property type="entry name" value="DUF218"/>
</dbReference>
<dbReference type="InterPro" id="IPR014729">
    <property type="entry name" value="Rossmann-like_a/b/a_fold"/>
</dbReference>
<evidence type="ECO:0000256" key="1">
    <source>
        <dbReference type="SAM" id="MobiDB-lite"/>
    </source>
</evidence>
<dbReference type="Proteomes" id="UP001209570">
    <property type="component" value="Unassembled WGS sequence"/>
</dbReference>
<dbReference type="CDD" id="cd06259">
    <property type="entry name" value="YdcF-like"/>
    <property type="match status" value="1"/>
</dbReference>